<dbReference type="OrthoDB" id="7260048at2"/>
<evidence type="ECO:0008006" key="3">
    <source>
        <dbReference type="Google" id="ProtNLM"/>
    </source>
</evidence>
<comment type="caution">
    <text evidence="1">The sequence shown here is derived from an EMBL/GenBank/DDBJ whole genome shotgun (WGS) entry which is preliminary data.</text>
</comment>
<protein>
    <recommendedName>
        <fullName evidence="3">Phosphoadenosine phosphosulphate reductase domain-containing protein</fullName>
    </recommendedName>
</protein>
<dbReference type="Gene3D" id="3.40.50.620">
    <property type="entry name" value="HUPs"/>
    <property type="match status" value="1"/>
</dbReference>
<dbReference type="EMBL" id="PGGN01000002">
    <property type="protein sequence ID" value="PSH58754.1"/>
    <property type="molecule type" value="Genomic_DNA"/>
</dbReference>
<evidence type="ECO:0000313" key="2">
    <source>
        <dbReference type="Proteomes" id="UP000241158"/>
    </source>
</evidence>
<gene>
    <name evidence="1" type="ORF">CU100_09555</name>
</gene>
<proteinExistence type="predicted"/>
<organism evidence="1 2">
    <name type="scientific">Phyllobacterium endophyticum</name>
    <dbReference type="NCBI Taxonomy" id="1149773"/>
    <lineage>
        <taxon>Bacteria</taxon>
        <taxon>Pseudomonadati</taxon>
        <taxon>Pseudomonadota</taxon>
        <taxon>Alphaproteobacteria</taxon>
        <taxon>Hyphomicrobiales</taxon>
        <taxon>Phyllobacteriaceae</taxon>
        <taxon>Phyllobacterium</taxon>
    </lineage>
</organism>
<dbReference type="InterPro" id="IPR014729">
    <property type="entry name" value="Rossmann-like_a/b/a_fold"/>
</dbReference>
<name>A0A2P7AX06_9HYPH</name>
<accession>A0A2P7AX06</accession>
<sequence length="274" mass="30804">MRVLSMGAGVQSTTLALMAIHGEIGPLPDCMIFANPGAETPATLRHLDWLEGEVIKRTNGRMRTERVSNGSITETIERRARGQSGVRKDGGSNRFVSAPFFTANGGMGRRQCTREFKVEPLTKMQRQLMGYTPRQRIPAGSCEVWIGISTDEVVRAGAAFDRWAVNRYPLLEMRMSRNDCEQWLRKNSYTVPPKSACVFCPYRSDHEWRWLKENDPDAFAEAIRIDALIRDTPGMIHAEYLHRSLKPLSHVDLSTAEDRGQSNMLMVCEAGCGL</sequence>
<dbReference type="Proteomes" id="UP000241158">
    <property type="component" value="Unassembled WGS sequence"/>
</dbReference>
<reference evidence="2" key="1">
    <citation type="submission" date="2017-11" db="EMBL/GenBank/DDBJ databases">
        <authorList>
            <person name="Kuznetsova I."/>
            <person name="Sazanova A."/>
            <person name="Chirak E."/>
            <person name="Safronova V."/>
            <person name="Willems A."/>
        </authorList>
    </citation>
    <scope>NUCLEOTIDE SEQUENCE [LARGE SCALE GENOMIC DNA]</scope>
    <source>
        <strain evidence="2">PEPV15</strain>
    </source>
</reference>
<dbReference type="AlphaFoldDB" id="A0A2P7AX06"/>
<evidence type="ECO:0000313" key="1">
    <source>
        <dbReference type="EMBL" id="PSH58754.1"/>
    </source>
</evidence>
<keyword evidence="2" id="KW-1185">Reference proteome</keyword>